<dbReference type="PANTHER" id="PTHR24282:SF268">
    <property type="entry name" value="CYTOCHROME P450 MONOOXYGENASE"/>
    <property type="match status" value="1"/>
</dbReference>
<dbReference type="PRINTS" id="PR00385">
    <property type="entry name" value="P450"/>
</dbReference>
<evidence type="ECO:0000256" key="3">
    <source>
        <dbReference type="ARBA" id="ARBA00010617"/>
    </source>
</evidence>
<keyword evidence="5" id="KW-0812">Transmembrane</keyword>
<dbReference type="InterPro" id="IPR016039">
    <property type="entry name" value="Thiolase-like"/>
</dbReference>
<evidence type="ECO:0000256" key="6">
    <source>
        <dbReference type="ARBA" id="ARBA00022723"/>
    </source>
</evidence>
<accession>A0A0E0MYX7</accession>
<feature type="domain" description="Chalcone/stilbene synthase N-terminal" evidence="14">
    <location>
        <begin position="5"/>
        <end position="56"/>
    </location>
</feature>
<evidence type="ECO:0000256" key="9">
    <source>
        <dbReference type="ARBA" id="ARBA00023004"/>
    </source>
</evidence>
<dbReference type="FunFam" id="3.40.47.10:FF:000014">
    <property type="entry name" value="Chalcone synthase 1"/>
    <property type="match status" value="1"/>
</dbReference>
<dbReference type="InterPro" id="IPR050665">
    <property type="entry name" value="Cytochrome_P450_Monooxygen"/>
</dbReference>
<comment type="similarity">
    <text evidence="3 13">Belongs to the cytochrome P450 family.</text>
</comment>
<protein>
    <recommendedName>
        <fullName evidence="14">Chalcone/stilbene synthase N-terminal domain-containing protein</fullName>
    </recommendedName>
</protein>
<feature type="binding site" description="axial binding residue" evidence="12">
    <location>
        <position position="601"/>
    </location>
    <ligand>
        <name>heme</name>
        <dbReference type="ChEBI" id="CHEBI:30413"/>
    </ligand>
    <ligandPart>
        <name>Fe</name>
        <dbReference type="ChEBI" id="CHEBI:18248"/>
    </ligandPart>
</feature>
<keyword evidence="6 12" id="KW-0479">Metal-binding</keyword>
<dbReference type="Pfam" id="PF00067">
    <property type="entry name" value="p450"/>
    <property type="match status" value="1"/>
</dbReference>
<dbReference type="GO" id="GO:0016746">
    <property type="term" value="F:acyltransferase activity"/>
    <property type="evidence" value="ECO:0007669"/>
    <property type="project" value="UniProtKB-KW"/>
</dbReference>
<sequence>MAAENGHRVSGIAAIMGIGKAVPAHVFPQKSFPDYYFDISNSNHMVDLKAKFTKISASEESLSLAVLSPSPLITITQAKCAYRSASGKNMRTMIEKRHLYTSDDLLRSTPSITAYNSTSLTLRQELANHGEVVPGTRDAVVSELREEGIVFTLHRDVPRQIGDSIGRLVERALLRQQQPANASIGAADAAAPDLNGMFWVVHAGGREILDRMESKLGLGKEKLEASRAVMAQYGNTRSSCVVLVMEEMRRRSEERGLRTAGEGLDMGMLVGFGPGLTVETIGEKWAKHRRILNPVFQLEKLKLMLPVFSACCEELISRWMGAIGSDGSYEVDCWPELKSLTGDVISRTAFGSSYLEGRRIFELQGELFERVMKSVEKIFIPGYMYLPTENNRKMHQINKEIESILRSMIGKRMQAMKEGESTKDDLLGILLESNMRHTEENSQSSQGLTIKDIMEECKLFYFAGADTTSVLLTWTILLLSMHPEWQDRARIEILGLFGKNKPEYDGLSHLKIVTMILYEVLRLYPPFIELKRRTYKEMKIGGVTYPAGVIINLPVLFIHHDLEIWGSDVHEFKPERFSEGISKASKDPGAFLPFGWGPRICIGQNFALLEAKMALCLILQRLEFELAPTYTHAPHTMITLHPMHGAQIKIRAI</sequence>
<dbReference type="SUPFAM" id="SSF53901">
    <property type="entry name" value="Thiolase-like"/>
    <property type="match status" value="2"/>
</dbReference>
<organism evidence="15 16">
    <name type="scientific">Oryza rufipogon</name>
    <name type="common">Brownbeard rice</name>
    <name type="synonym">Asian wild rice</name>
    <dbReference type="NCBI Taxonomy" id="4529"/>
    <lineage>
        <taxon>Eukaryota</taxon>
        <taxon>Viridiplantae</taxon>
        <taxon>Streptophyta</taxon>
        <taxon>Embryophyta</taxon>
        <taxon>Tracheophyta</taxon>
        <taxon>Spermatophyta</taxon>
        <taxon>Magnoliopsida</taxon>
        <taxon>Liliopsida</taxon>
        <taxon>Poales</taxon>
        <taxon>Poaceae</taxon>
        <taxon>BOP clade</taxon>
        <taxon>Oryzoideae</taxon>
        <taxon>Oryzeae</taxon>
        <taxon>Oryzinae</taxon>
        <taxon>Oryza</taxon>
    </lineage>
</organism>
<evidence type="ECO:0000313" key="15">
    <source>
        <dbReference type="EnsemblPlants" id="ORUFI01G24560.1"/>
    </source>
</evidence>
<evidence type="ECO:0000256" key="12">
    <source>
        <dbReference type="PIRSR" id="PIRSR602403-1"/>
    </source>
</evidence>
<reference evidence="15" key="2">
    <citation type="submission" date="2015-06" db="UniProtKB">
        <authorList>
            <consortium name="EnsemblPlants"/>
        </authorList>
    </citation>
    <scope>IDENTIFICATION</scope>
</reference>
<dbReference type="HOGENOM" id="CLU_027833_0_0_1"/>
<dbReference type="GO" id="GO:0016705">
    <property type="term" value="F:oxidoreductase activity, acting on paired donors, with incorporation or reduction of molecular oxygen"/>
    <property type="evidence" value="ECO:0007669"/>
    <property type="project" value="InterPro"/>
</dbReference>
<evidence type="ECO:0000256" key="4">
    <source>
        <dbReference type="ARBA" id="ARBA00022617"/>
    </source>
</evidence>
<comment type="cofactor">
    <cofactor evidence="12">
        <name>heme</name>
        <dbReference type="ChEBI" id="CHEBI:30413"/>
    </cofactor>
</comment>
<keyword evidence="11" id="KW-0472">Membrane</keyword>
<dbReference type="eggNOG" id="KOG0157">
    <property type="taxonomic scope" value="Eukaryota"/>
</dbReference>
<keyword evidence="9 12" id="KW-0408">Iron</keyword>
<evidence type="ECO:0000256" key="13">
    <source>
        <dbReference type="RuleBase" id="RU000461"/>
    </source>
</evidence>
<dbReference type="PROSITE" id="PS00086">
    <property type="entry name" value="CYTOCHROME_P450"/>
    <property type="match status" value="1"/>
</dbReference>
<keyword evidence="4 12" id="KW-0349">Heme</keyword>
<evidence type="ECO:0000256" key="10">
    <source>
        <dbReference type="ARBA" id="ARBA00023033"/>
    </source>
</evidence>
<dbReference type="Gene3D" id="1.10.630.10">
    <property type="entry name" value="Cytochrome P450"/>
    <property type="match status" value="1"/>
</dbReference>
<dbReference type="Proteomes" id="UP000008022">
    <property type="component" value="Unassembled WGS sequence"/>
</dbReference>
<dbReference type="InterPro" id="IPR001099">
    <property type="entry name" value="Chalcone/stilbene_synt_N"/>
</dbReference>
<dbReference type="SUPFAM" id="SSF48264">
    <property type="entry name" value="Cytochrome P450"/>
    <property type="match status" value="1"/>
</dbReference>
<evidence type="ECO:0000313" key="16">
    <source>
        <dbReference type="Proteomes" id="UP000008022"/>
    </source>
</evidence>
<keyword evidence="7" id="KW-1133">Transmembrane helix</keyword>
<evidence type="ECO:0000256" key="8">
    <source>
        <dbReference type="ARBA" id="ARBA00023002"/>
    </source>
</evidence>
<dbReference type="GO" id="GO:0016020">
    <property type="term" value="C:membrane"/>
    <property type="evidence" value="ECO:0007669"/>
    <property type="project" value="UniProtKB-SubCell"/>
</dbReference>
<dbReference type="Gene3D" id="3.40.47.10">
    <property type="match status" value="1"/>
</dbReference>
<proteinExistence type="inferred from homology"/>
<evidence type="ECO:0000256" key="7">
    <source>
        <dbReference type="ARBA" id="ARBA00022989"/>
    </source>
</evidence>
<dbReference type="STRING" id="4529.A0A0E0MYX7"/>
<keyword evidence="16" id="KW-1185">Reference proteome</keyword>
<comment type="similarity">
    <text evidence="2">Belongs to the thiolase-like superfamily. Chalcone/stilbene synthases family.</text>
</comment>
<dbReference type="PANTHER" id="PTHR24282">
    <property type="entry name" value="CYTOCHROME P450 FAMILY MEMBER"/>
    <property type="match status" value="1"/>
</dbReference>
<evidence type="ECO:0000256" key="11">
    <source>
        <dbReference type="ARBA" id="ARBA00023136"/>
    </source>
</evidence>
<evidence type="ECO:0000256" key="1">
    <source>
        <dbReference type="ARBA" id="ARBA00004370"/>
    </source>
</evidence>
<dbReference type="InterPro" id="IPR017972">
    <property type="entry name" value="Cyt_P450_CS"/>
</dbReference>
<name>A0A0E0MYX7_ORYRU</name>
<dbReference type="InterPro" id="IPR036396">
    <property type="entry name" value="Cyt_P450_sf"/>
</dbReference>
<evidence type="ECO:0000259" key="14">
    <source>
        <dbReference type="Pfam" id="PF00195"/>
    </source>
</evidence>
<dbReference type="Gramene" id="ORUFI01G24560.1">
    <property type="protein sequence ID" value="ORUFI01G24560.1"/>
    <property type="gene ID" value="ORUFI01G24560"/>
</dbReference>
<comment type="subcellular location">
    <subcellularLocation>
        <location evidence="1">Membrane</location>
    </subcellularLocation>
</comment>
<evidence type="ECO:0000256" key="5">
    <source>
        <dbReference type="ARBA" id="ARBA00022692"/>
    </source>
</evidence>
<dbReference type="EnsemblPlants" id="ORUFI01G24560.1">
    <property type="protein sequence ID" value="ORUFI01G24560.1"/>
    <property type="gene ID" value="ORUFI01G24560"/>
</dbReference>
<keyword evidence="8 13" id="KW-0560">Oxidoreductase</keyword>
<dbReference type="InterPro" id="IPR001128">
    <property type="entry name" value="Cyt_P450"/>
</dbReference>
<dbReference type="GO" id="GO:0005506">
    <property type="term" value="F:iron ion binding"/>
    <property type="evidence" value="ECO:0007669"/>
    <property type="project" value="InterPro"/>
</dbReference>
<dbReference type="Pfam" id="PF00195">
    <property type="entry name" value="Chal_sti_synt_N"/>
    <property type="match status" value="1"/>
</dbReference>
<keyword evidence="10 13" id="KW-0503">Monooxygenase</keyword>
<dbReference type="GO" id="GO:0020037">
    <property type="term" value="F:heme binding"/>
    <property type="evidence" value="ECO:0007669"/>
    <property type="project" value="InterPro"/>
</dbReference>
<evidence type="ECO:0000256" key="2">
    <source>
        <dbReference type="ARBA" id="ARBA00005531"/>
    </source>
</evidence>
<dbReference type="AlphaFoldDB" id="A0A0E0MYX7"/>
<dbReference type="GO" id="GO:0006629">
    <property type="term" value="P:lipid metabolic process"/>
    <property type="evidence" value="ECO:0007669"/>
    <property type="project" value="UniProtKB-ARBA"/>
</dbReference>
<reference evidence="16" key="1">
    <citation type="submission" date="2013-06" db="EMBL/GenBank/DDBJ databases">
        <authorList>
            <person name="Zhao Q."/>
        </authorList>
    </citation>
    <scope>NUCLEOTIDE SEQUENCE</scope>
    <source>
        <strain evidence="16">cv. W1943</strain>
    </source>
</reference>
<dbReference type="InterPro" id="IPR002403">
    <property type="entry name" value="Cyt_P450_E_grp-IV"/>
</dbReference>
<dbReference type="GO" id="GO:0004497">
    <property type="term" value="F:monooxygenase activity"/>
    <property type="evidence" value="ECO:0007669"/>
    <property type="project" value="UniProtKB-KW"/>
</dbReference>
<dbReference type="PRINTS" id="PR00465">
    <property type="entry name" value="EP450IV"/>
</dbReference>